<dbReference type="InterPro" id="IPR047141">
    <property type="entry name" value="Stealth"/>
</dbReference>
<feature type="domain" description="Stealth protein CR1 conserved region 1" evidence="5">
    <location>
        <begin position="1"/>
        <end position="25"/>
    </location>
</feature>
<comment type="caution">
    <text evidence="6">The sequence shown here is derived from an EMBL/GenBank/DDBJ whole genome shotgun (WGS) entry which is preliminary data.</text>
</comment>
<evidence type="ECO:0000259" key="4">
    <source>
        <dbReference type="Pfam" id="PF11380"/>
    </source>
</evidence>
<feature type="domain" description="Stealth protein CR2 conserved region 2" evidence="4">
    <location>
        <begin position="35"/>
        <end position="135"/>
    </location>
</feature>
<evidence type="ECO:0000313" key="6">
    <source>
        <dbReference type="EMBL" id="HIQ84026.1"/>
    </source>
</evidence>
<proteinExistence type="inferred from homology"/>
<gene>
    <name evidence="6" type="ORF">IAA52_13125</name>
</gene>
<dbReference type="GO" id="GO:0000271">
    <property type="term" value="P:polysaccharide biosynthetic process"/>
    <property type="evidence" value="ECO:0007669"/>
    <property type="project" value="UniProtKB-KW"/>
</dbReference>
<dbReference type="Proteomes" id="UP000824260">
    <property type="component" value="Unassembled WGS sequence"/>
</dbReference>
<accession>A0A9D0ZPG6</accession>
<keyword evidence="2" id="KW-0808">Transferase</keyword>
<evidence type="ECO:0000259" key="5">
    <source>
        <dbReference type="Pfam" id="PF17101"/>
    </source>
</evidence>
<protein>
    <submittedName>
        <fullName evidence="6">Stealth CR1 domain-containing protein</fullName>
    </submittedName>
</protein>
<dbReference type="Pfam" id="PF11380">
    <property type="entry name" value="Stealth_CR2"/>
    <property type="match status" value="1"/>
</dbReference>
<dbReference type="PANTHER" id="PTHR24045">
    <property type="match status" value="1"/>
</dbReference>
<dbReference type="InterPro" id="IPR031358">
    <property type="entry name" value="Stealth_CR1"/>
</dbReference>
<evidence type="ECO:0000256" key="2">
    <source>
        <dbReference type="ARBA" id="ARBA00022679"/>
    </source>
</evidence>
<keyword evidence="3" id="KW-0270">Exopolysaccharide synthesis</keyword>
<name>A0A9D0ZPG6_9FIRM</name>
<dbReference type="InterPro" id="IPR021520">
    <property type="entry name" value="Stealth_CR2"/>
</dbReference>
<reference evidence="6" key="1">
    <citation type="submission" date="2020-10" db="EMBL/GenBank/DDBJ databases">
        <authorList>
            <person name="Gilroy R."/>
        </authorList>
    </citation>
    <scope>NUCLEOTIDE SEQUENCE</scope>
    <source>
        <strain evidence="6">ChiSjej6B24-2974</strain>
    </source>
</reference>
<dbReference type="EMBL" id="DVFZ01000122">
    <property type="protein sequence ID" value="HIQ84026.1"/>
    <property type="molecule type" value="Genomic_DNA"/>
</dbReference>
<comment type="similarity">
    <text evidence="1">Belongs to the stealth family.</text>
</comment>
<evidence type="ECO:0000256" key="1">
    <source>
        <dbReference type="ARBA" id="ARBA00007583"/>
    </source>
</evidence>
<dbReference type="GO" id="GO:0016772">
    <property type="term" value="F:transferase activity, transferring phosphorus-containing groups"/>
    <property type="evidence" value="ECO:0007669"/>
    <property type="project" value="InterPro"/>
</dbReference>
<reference evidence="6" key="2">
    <citation type="journal article" date="2021" name="PeerJ">
        <title>Extensive microbial diversity within the chicken gut microbiome revealed by metagenomics and culture.</title>
        <authorList>
            <person name="Gilroy R."/>
            <person name="Ravi A."/>
            <person name="Getino M."/>
            <person name="Pursley I."/>
            <person name="Horton D.L."/>
            <person name="Alikhan N.F."/>
            <person name="Baker D."/>
            <person name="Gharbi K."/>
            <person name="Hall N."/>
            <person name="Watson M."/>
            <person name="Adriaenssens E.M."/>
            <person name="Foster-Nyarko E."/>
            <person name="Jarju S."/>
            <person name="Secka A."/>
            <person name="Antonio M."/>
            <person name="Oren A."/>
            <person name="Chaudhuri R.R."/>
            <person name="La Ragione R."/>
            <person name="Hildebrand F."/>
            <person name="Pallen M.J."/>
        </authorList>
    </citation>
    <scope>NUCLEOTIDE SEQUENCE</scope>
    <source>
        <strain evidence="6">ChiSjej6B24-2974</strain>
    </source>
</reference>
<dbReference type="Pfam" id="PF17101">
    <property type="entry name" value="Stealth_CR1"/>
    <property type="match status" value="1"/>
</dbReference>
<sequence>MDIDFVLPWVDGGDPAWQAERARYAPDGGDGRAVRYREWGTLQYWFRGVEAFAPWVRRIHFITWGHLPPWLNTEHPRLHIVRHEDYIPAEYLPTFSSHPIELNIHRIKGLSDHFVYFNDDIFLTAPVREEDFFRNGLPCDTCRFGVAHPHNTDDPFAHILLNNTGVLNHCLNHRKYTRLNWRKWFSLRNGIKSVVRSVSLSYWPFFTGFVSPHLAVAYEKRAFEELWMAEPEALDATCRRRFRTMADVSQLAARSWRLARGHFTPAKPLGVTFFLKSEYGARPAAQAIAAQRWRMVCVNDDDTGFDFETERQRLIDAFERILPNKCSFER</sequence>
<organism evidence="6 7">
    <name type="scientific">Candidatus Pullichristensenella stercorigallinarum</name>
    <dbReference type="NCBI Taxonomy" id="2840909"/>
    <lineage>
        <taxon>Bacteria</taxon>
        <taxon>Bacillati</taxon>
        <taxon>Bacillota</taxon>
        <taxon>Clostridia</taxon>
        <taxon>Candidatus Pullichristensenella</taxon>
    </lineage>
</organism>
<evidence type="ECO:0000256" key="3">
    <source>
        <dbReference type="ARBA" id="ARBA00023169"/>
    </source>
</evidence>
<evidence type="ECO:0000313" key="7">
    <source>
        <dbReference type="Proteomes" id="UP000824260"/>
    </source>
</evidence>
<dbReference type="AlphaFoldDB" id="A0A9D0ZPG6"/>
<dbReference type="PANTHER" id="PTHR24045:SF0">
    <property type="entry name" value="N-ACETYLGLUCOSAMINE-1-PHOSPHOTRANSFERASE SUBUNITS ALPHA_BETA"/>
    <property type="match status" value="1"/>
</dbReference>